<keyword evidence="2" id="KW-0677">Repeat</keyword>
<keyword evidence="1" id="KW-0479">Metal-binding</keyword>
<name>A0AAN7VMB7_9COLE</name>
<gene>
    <name evidence="7" type="ORF">RI129_002265</name>
</gene>
<dbReference type="PANTHER" id="PTHR24379">
    <property type="entry name" value="KRAB AND ZINC FINGER DOMAIN-CONTAINING"/>
    <property type="match status" value="1"/>
</dbReference>
<feature type="domain" description="C2H2-type" evidence="6">
    <location>
        <begin position="233"/>
        <end position="260"/>
    </location>
</feature>
<comment type="caution">
    <text evidence="7">The sequence shown here is derived from an EMBL/GenBank/DDBJ whole genome shotgun (WGS) entry which is preliminary data.</text>
</comment>
<dbReference type="PROSITE" id="PS50157">
    <property type="entry name" value="ZINC_FINGER_C2H2_2"/>
    <property type="match status" value="8"/>
</dbReference>
<protein>
    <recommendedName>
        <fullName evidence="6">C2H2-type domain-containing protein</fullName>
    </recommendedName>
</protein>
<feature type="domain" description="C2H2-type" evidence="6">
    <location>
        <begin position="149"/>
        <end position="176"/>
    </location>
</feature>
<feature type="domain" description="C2H2-type" evidence="6">
    <location>
        <begin position="496"/>
        <end position="519"/>
    </location>
</feature>
<evidence type="ECO:0000256" key="5">
    <source>
        <dbReference type="PROSITE-ProRule" id="PRU00042"/>
    </source>
</evidence>
<dbReference type="InterPro" id="IPR013087">
    <property type="entry name" value="Znf_C2H2_type"/>
</dbReference>
<proteinExistence type="predicted"/>
<evidence type="ECO:0000256" key="4">
    <source>
        <dbReference type="ARBA" id="ARBA00022833"/>
    </source>
</evidence>
<evidence type="ECO:0000256" key="3">
    <source>
        <dbReference type="ARBA" id="ARBA00022771"/>
    </source>
</evidence>
<keyword evidence="8" id="KW-1185">Reference proteome</keyword>
<keyword evidence="3 5" id="KW-0863">Zinc-finger</keyword>
<feature type="domain" description="C2H2-type" evidence="6">
    <location>
        <begin position="380"/>
        <end position="408"/>
    </location>
</feature>
<dbReference type="SUPFAM" id="SSF57667">
    <property type="entry name" value="beta-beta-alpha zinc fingers"/>
    <property type="match status" value="5"/>
</dbReference>
<evidence type="ECO:0000256" key="2">
    <source>
        <dbReference type="ARBA" id="ARBA00022737"/>
    </source>
</evidence>
<dbReference type="Pfam" id="PF00096">
    <property type="entry name" value="zf-C2H2"/>
    <property type="match status" value="4"/>
</dbReference>
<dbReference type="Gene3D" id="3.30.160.60">
    <property type="entry name" value="Classic Zinc Finger"/>
    <property type="match status" value="8"/>
</dbReference>
<evidence type="ECO:0000313" key="7">
    <source>
        <dbReference type="EMBL" id="KAK5647373.1"/>
    </source>
</evidence>
<dbReference type="GO" id="GO:0008270">
    <property type="term" value="F:zinc ion binding"/>
    <property type="evidence" value="ECO:0007669"/>
    <property type="project" value="UniProtKB-KW"/>
</dbReference>
<dbReference type="AlphaFoldDB" id="A0AAN7VMB7"/>
<accession>A0AAN7VMB7</accession>
<feature type="domain" description="C2H2-type" evidence="6">
    <location>
        <begin position="261"/>
        <end position="288"/>
    </location>
</feature>
<dbReference type="SMART" id="SM00355">
    <property type="entry name" value="ZnF_C2H2"/>
    <property type="match status" value="15"/>
</dbReference>
<reference evidence="7 8" key="1">
    <citation type="journal article" date="2024" name="Insects">
        <title>An Improved Chromosome-Level Genome Assembly of the Firefly Pyrocoelia pectoralis.</title>
        <authorList>
            <person name="Fu X."/>
            <person name="Meyer-Rochow V.B."/>
            <person name="Ballantyne L."/>
            <person name="Zhu X."/>
        </authorList>
    </citation>
    <scope>NUCLEOTIDE SEQUENCE [LARGE SCALE GENOMIC DNA]</scope>
    <source>
        <strain evidence="7">XCY_ONT2</strain>
    </source>
</reference>
<evidence type="ECO:0000259" key="6">
    <source>
        <dbReference type="PROSITE" id="PS50157"/>
    </source>
</evidence>
<dbReference type="EMBL" id="JAVRBK010000002">
    <property type="protein sequence ID" value="KAK5647373.1"/>
    <property type="molecule type" value="Genomic_DNA"/>
</dbReference>
<dbReference type="FunFam" id="3.30.160.60:FF:000100">
    <property type="entry name" value="Zinc finger 45-like"/>
    <property type="match status" value="1"/>
</dbReference>
<feature type="domain" description="C2H2-type" evidence="6">
    <location>
        <begin position="468"/>
        <end position="495"/>
    </location>
</feature>
<dbReference type="Proteomes" id="UP001329430">
    <property type="component" value="Chromosome 2"/>
</dbReference>
<evidence type="ECO:0000256" key="1">
    <source>
        <dbReference type="ARBA" id="ARBA00022723"/>
    </source>
</evidence>
<evidence type="ECO:0000313" key="8">
    <source>
        <dbReference type="Proteomes" id="UP001329430"/>
    </source>
</evidence>
<keyword evidence="4" id="KW-0862">Zinc</keyword>
<sequence length="622" mass="73070">MRHSHLPNKTDRFTKFKKNIDKILLQINTLSKSDKTKAFTYVYEHLQTVQTHKSNKNNKSPSRHKAKIAFSSKQPALIKKRKLKRKLKCPICNEAKDTKISLFKHLECLHVDVPLSCLKCRKTFNSQTSFSWHISNLCSRKKRILMKQFKCPECSKEFALRRHLLLHQAGHKKNNCSYCSTVLTRRSQLIRHLLVKHNVKLKRDTFKCDYCKKCFIKRRSLYHHLQNHLTSEFVCVECGAISKSLTDYQNHQEEHANRKPFQCSHCKQRFARRQLYFSHLNRHERYKCLTCKESFASKVRVYQHKSKGHNVKGLEPHLHCPYCRSTFCRTKLLEKHLVSHKEHLDETTCKHCNKVFNTLDQYFKHCFESRHPHVVKAEAYICEYCGQQYTKRYLLDQHLLKNHGKERGPYSCDHCDYTSKFKPNIARHVSLHFSKEKQFVCDHCGKFFSNGAVLTDHINYVHVQVKQFKCTMCEKSFKRNTELTRHQSTHSNLRPYNCVLCSNTYKRISHLRRHEKNIHGIINRTNKVQRLRTTEEEVSTPSDVIKKTTNSDQETVSLINLDFADIVVENELDGMTAIDSIIYNSEATPKNLTEEGNIEIIGLVDGLTSISNLEVVQNLYAF</sequence>
<dbReference type="PROSITE" id="PS00028">
    <property type="entry name" value="ZINC_FINGER_C2H2_1"/>
    <property type="match status" value="9"/>
</dbReference>
<organism evidence="7 8">
    <name type="scientific">Pyrocoelia pectoralis</name>
    <dbReference type="NCBI Taxonomy" id="417401"/>
    <lineage>
        <taxon>Eukaryota</taxon>
        <taxon>Metazoa</taxon>
        <taxon>Ecdysozoa</taxon>
        <taxon>Arthropoda</taxon>
        <taxon>Hexapoda</taxon>
        <taxon>Insecta</taxon>
        <taxon>Pterygota</taxon>
        <taxon>Neoptera</taxon>
        <taxon>Endopterygota</taxon>
        <taxon>Coleoptera</taxon>
        <taxon>Polyphaga</taxon>
        <taxon>Elateriformia</taxon>
        <taxon>Elateroidea</taxon>
        <taxon>Lampyridae</taxon>
        <taxon>Lampyrinae</taxon>
        <taxon>Pyrocoelia</taxon>
    </lineage>
</organism>
<feature type="domain" description="C2H2-type" evidence="6">
    <location>
        <begin position="439"/>
        <end position="467"/>
    </location>
</feature>
<dbReference type="PANTHER" id="PTHR24379:SF117">
    <property type="entry name" value="ZINC FINGER PROTEIN WECKLE"/>
    <property type="match status" value="1"/>
</dbReference>
<dbReference type="InterPro" id="IPR036236">
    <property type="entry name" value="Znf_C2H2_sf"/>
</dbReference>
<feature type="domain" description="C2H2-type" evidence="6">
    <location>
        <begin position="206"/>
        <end position="233"/>
    </location>
</feature>